<sequence length="131" mass="15381">MLNNPNLEILPSNPFYEMSSYNEGYQFTPIPLNTSTGNYTDEDVKEIYMPNNANLEILSTNPFYEFYQKGSYNDDFFPTPLNASPDNRTDENVQENAIVSSRKKNVFRKVKSFFKKLRNHNCNGFTYERFK</sequence>
<comment type="caution">
    <text evidence="1">The sequence shown here is derived from an EMBL/GenBank/DDBJ whole genome shotgun (WGS) entry which is preliminary data.</text>
</comment>
<protein>
    <submittedName>
        <fullName evidence="1">Uncharacterized protein</fullName>
    </submittedName>
</protein>
<reference evidence="1" key="1">
    <citation type="submission" date="2020-07" db="EMBL/GenBank/DDBJ databases">
        <title>Multicomponent nature underlies the extraordinary mechanical properties of spider dragline silk.</title>
        <authorList>
            <person name="Kono N."/>
            <person name="Nakamura H."/>
            <person name="Mori M."/>
            <person name="Yoshida Y."/>
            <person name="Ohtoshi R."/>
            <person name="Malay A.D."/>
            <person name="Moran D.A.P."/>
            <person name="Tomita M."/>
            <person name="Numata K."/>
            <person name="Arakawa K."/>
        </authorList>
    </citation>
    <scope>NUCLEOTIDE SEQUENCE</scope>
</reference>
<dbReference type="AlphaFoldDB" id="A0A8X6K9H3"/>
<accession>A0A8X6K9H3</accession>
<name>A0A8X6K9H3_TRICU</name>
<dbReference type="EMBL" id="BMAO01020346">
    <property type="protein sequence ID" value="GFQ66724.1"/>
    <property type="molecule type" value="Genomic_DNA"/>
</dbReference>
<evidence type="ECO:0000313" key="1">
    <source>
        <dbReference type="EMBL" id="GFQ66724.1"/>
    </source>
</evidence>
<gene>
    <name evidence="1" type="ORF">TNCT_576411</name>
</gene>
<keyword evidence="2" id="KW-1185">Reference proteome</keyword>
<proteinExistence type="predicted"/>
<evidence type="ECO:0000313" key="2">
    <source>
        <dbReference type="Proteomes" id="UP000887116"/>
    </source>
</evidence>
<dbReference type="Proteomes" id="UP000887116">
    <property type="component" value="Unassembled WGS sequence"/>
</dbReference>
<organism evidence="1 2">
    <name type="scientific">Trichonephila clavata</name>
    <name type="common">Joro spider</name>
    <name type="synonym">Nephila clavata</name>
    <dbReference type="NCBI Taxonomy" id="2740835"/>
    <lineage>
        <taxon>Eukaryota</taxon>
        <taxon>Metazoa</taxon>
        <taxon>Ecdysozoa</taxon>
        <taxon>Arthropoda</taxon>
        <taxon>Chelicerata</taxon>
        <taxon>Arachnida</taxon>
        <taxon>Araneae</taxon>
        <taxon>Araneomorphae</taxon>
        <taxon>Entelegynae</taxon>
        <taxon>Araneoidea</taxon>
        <taxon>Nephilidae</taxon>
        <taxon>Trichonephila</taxon>
    </lineage>
</organism>